<dbReference type="CDD" id="cd06257">
    <property type="entry name" value="DnaJ"/>
    <property type="match status" value="1"/>
</dbReference>
<keyword evidence="2 4" id="KW-0472">Membrane</keyword>
<evidence type="ECO:0000313" key="7">
    <source>
        <dbReference type="Proteomes" id="UP000279994"/>
    </source>
</evidence>
<evidence type="ECO:0000259" key="5">
    <source>
        <dbReference type="PROSITE" id="PS50076"/>
    </source>
</evidence>
<gene>
    <name evidence="6" type="ORF">EFL26_04560</name>
</gene>
<reference evidence="6 7" key="1">
    <citation type="submission" date="2018-11" db="EMBL/GenBank/DDBJ databases">
        <authorList>
            <person name="Li F."/>
        </authorList>
    </citation>
    <scope>NUCLEOTIDE SEQUENCE [LARGE SCALE GENOMIC DNA]</scope>
    <source>
        <strain evidence="6 7">Gsoil 818</strain>
    </source>
</reference>
<name>A0A3N0GVF5_9ACTN</name>
<evidence type="ECO:0000256" key="1">
    <source>
        <dbReference type="ARBA" id="ARBA00004370"/>
    </source>
</evidence>
<feature type="transmembrane region" description="Helical" evidence="4">
    <location>
        <begin position="148"/>
        <end position="169"/>
    </location>
</feature>
<feature type="compositionally biased region" description="Low complexity" evidence="3">
    <location>
        <begin position="96"/>
        <end position="120"/>
    </location>
</feature>
<evidence type="ECO:0000313" key="6">
    <source>
        <dbReference type="EMBL" id="RNM16437.1"/>
    </source>
</evidence>
<dbReference type="SMART" id="SM00271">
    <property type="entry name" value="DnaJ"/>
    <property type="match status" value="1"/>
</dbReference>
<evidence type="ECO:0000256" key="3">
    <source>
        <dbReference type="SAM" id="MobiDB-lite"/>
    </source>
</evidence>
<dbReference type="InterPro" id="IPR001623">
    <property type="entry name" value="DnaJ_domain"/>
</dbReference>
<dbReference type="Proteomes" id="UP000279994">
    <property type="component" value="Unassembled WGS sequence"/>
</dbReference>
<dbReference type="PANTHER" id="PTHR37042">
    <property type="entry name" value="OUTER MEMBRANE PROTEIN RV1973"/>
    <property type="match status" value="1"/>
</dbReference>
<organism evidence="6 7">
    <name type="scientific">Nocardioides pocheonensis</name>
    <dbReference type="NCBI Taxonomy" id="661485"/>
    <lineage>
        <taxon>Bacteria</taxon>
        <taxon>Bacillati</taxon>
        <taxon>Actinomycetota</taxon>
        <taxon>Actinomycetes</taxon>
        <taxon>Propionibacteriales</taxon>
        <taxon>Nocardioidaceae</taxon>
        <taxon>Nocardioides</taxon>
    </lineage>
</organism>
<keyword evidence="7" id="KW-1185">Reference proteome</keyword>
<dbReference type="PRINTS" id="PR00625">
    <property type="entry name" value="JDOMAIN"/>
</dbReference>
<comment type="caution">
    <text evidence="6">The sequence shown here is derived from an EMBL/GenBank/DDBJ whole genome shotgun (WGS) entry which is preliminary data.</text>
</comment>
<feature type="region of interest" description="Disordered" evidence="3">
    <location>
        <begin position="67"/>
        <end position="132"/>
    </location>
</feature>
<dbReference type="Pfam" id="PF00226">
    <property type="entry name" value="DnaJ"/>
    <property type="match status" value="1"/>
</dbReference>
<evidence type="ECO:0000256" key="2">
    <source>
        <dbReference type="ARBA" id="ARBA00023136"/>
    </source>
</evidence>
<comment type="subcellular location">
    <subcellularLocation>
        <location evidence="1">Membrane</location>
    </subcellularLocation>
</comment>
<dbReference type="AlphaFoldDB" id="A0A3N0GVF5"/>
<accession>A0A3N0GVF5</accession>
<dbReference type="OrthoDB" id="3829670at2"/>
<dbReference type="EMBL" id="RJSF01000008">
    <property type="protein sequence ID" value="RNM16437.1"/>
    <property type="molecule type" value="Genomic_DNA"/>
</dbReference>
<proteinExistence type="predicted"/>
<dbReference type="GO" id="GO:0016020">
    <property type="term" value="C:membrane"/>
    <property type="evidence" value="ECO:0007669"/>
    <property type="project" value="UniProtKB-SubCell"/>
</dbReference>
<dbReference type="RefSeq" id="WP_123221722.1">
    <property type="nucleotide sequence ID" value="NZ_RJSF01000008.1"/>
</dbReference>
<feature type="domain" description="J" evidence="5">
    <location>
        <begin position="6"/>
        <end position="65"/>
    </location>
</feature>
<dbReference type="Gene3D" id="1.10.287.110">
    <property type="entry name" value="DnaJ domain"/>
    <property type="match status" value="1"/>
</dbReference>
<dbReference type="PANTHER" id="PTHR37042:SF4">
    <property type="entry name" value="OUTER MEMBRANE PROTEIN RV1973"/>
    <property type="match status" value="1"/>
</dbReference>
<sequence>MSTNPTWYDLLGVAPDATAEQIKAAWRDATDKFEPGSGTSQFRLFNEAADVLLDPAKRAAYDAELAGSTTLVEPTPAEAPTPPVDLPETDAEPAESAEPAEVTAPAEATEPTPGAEVVEPVEPPSDVEPAGTASTPGILGRLAAIPTLVLALLGVLTVAALVLAVVVGLRLHDRVEVFDAGPDATATAERAMTSVLSYDYRHMEADRDRAATFLTPSYRKQYLKSFNDLLTKGPDGSPGPAEKTKAVVTADVLDTAVVDAGRDRVRVLVFVNQTSVKGDGQPTAFQDRVVATMVRHGDGWLVDNIKSY</sequence>
<protein>
    <recommendedName>
        <fullName evidence="5">J domain-containing protein</fullName>
    </recommendedName>
</protein>
<keyword evidence="4" id="KW-1133">Transmembrane helix</keyword>
<dbReference type="InterPro" id="IPR036869">
    <property type="entry name" value="J_dom_sf"/>
</dbReference>
<evidence type="ECO:0000256" key="4">
    <source>
        <dbReference type="SAM" id="Phobius"/>
    </source>
</evidence>
<dbReference type="PROSITE" id="PS50076">
    <property type="entry name" value="DNAJ_2"/>
    <property type="match status" value="1"/>
</dbReference>
<dbReference type="SUPFAM" id="SSF46565">
    <property type="entry name" value="Chaperone J-domain"/>
    <property type="match status" value="1"/>
</dbReference>
<keyword evidence="4" id="KW-0812">Transmembrane</keyword>